<evidence type="ECO:0000313" key="2">
    <source>
        <dbReference type="EMBL" id="KAF0752823.1"/>
    </source>
</evidence>
<keyword evidence="3" id="KW-1185">Reference proteome</keyword>
<proteinExistence type="predicted"/>
<feature type="region of interest" description="Disordered" evidence="1">
    <location>
        <begin position="1"/>
        <end position="37"/>
    </location>
</feature>
<protein>
    <submittedName>
        <fullName evidence="2">Dual specificity protein phosphatase CDC14B-like</fullName>
    </submittedName>
</protein>
<feature type="compositionally biased region" description="Polar residues" evidence="1">
    <location>
        <begin position="64"/>
        <end position="80"/>
    </location>
</feature>
<dbReference type="PANTHER" id="PTHR47163">
    <property type="entry name" value="DDE_TNP_IS1595 DOMAIN-CONTAINING PROTEIN"/>
    <property type="match status" value="1"/>
</dbReference>
<feature type="region of interest" description="Disordered" evidence="1">
    <location>
        <begin position="64"/>
        <end position="85"/>
    </location>
</feature>
<organism evidence="2 3">
    <name type="scientific">Aphis craccivora</name>
    <name type="common">Cowpea aphid</name>
    <dbReference type="NCBI Taxonomy" id="307492"/>
    <lineage>
        <taxon>Eukaryota</taxon>
        <taxon>Metazoa</taxon>
        <taxon>Ecdysozoa</taxon>
        <taxon>Arthropoda</taxon>
        <taxon>Hexapoda</taxon>
        <taxon>Insecta</taxon>
        <taxon>Pterygota</taxon>
        <taxon>Neoptera</taxon>
        <taxon>Paraneoptera</taxon>
        <taxon>Hemiptera</taxon>
        <taxon>Sternorrhyncha</taxon>
        <taxon>Aphidomorpha</taxon>
        <taxon>Aphidoidea</taxon>
        <taxon>Aphididae</taxon>
        <taxon>Aphidini</taxon>
        <taxon>Aphis</taxon>
        <taxon>Aphis</taxon>
    </lineage>
</organism>
<comment type="caution">
    <text evidence="2">The sequence shown here is derived from an EMBL/GenBank/DDBJ whole genome shotgun (WGS) entry which is preliminary data.</text>
</comment>
<reference evidence="2 3" key="1">
    <citation type="submission" date="2019-08" db="EMBL/GenBank/DDBJ databases">
        <title>Whole genome of Aphis craccivora.</title>
        <authorList>
            <person name="Voronova N.V."/>
            <person name="Shulinski R.S."/>
            <person name="Bandarenka Y.V."/>
            <person name="Zhorov D.G."/>
            <person name="Warner D."/>
        </authorList>
    </citation>
    <scope>NUCLEOTIDE SEQUENCE [LARGE SCALE GENOMIC DNA]</scope>
    <source>
        <strain evidence="2">180601</strain>
        <tissue evidence="2">Whole Body</tissue>
    </source>
</reference>
<feature type="compositionally biased region" description="Low complexity" evidence="1">
    <location>
        <begin position="9"/>
        <end position="23"/>
    </location>
</feature>
<dbReference type="InterPro" id="IPR053164">
    <property type="entry name" value="IS1016-like_transposase"/>
</dbReference>
<accession>A0A6G0YBE8</accession>
<dbReference type="PANTHER" id="PTHR47163:SF2">
    <property type="entry name" value="SI:DKEY-17M8.2"/>
    <property type="match status" value="1"/>
</dbReference>
<dbReference type="AlphaFoldDB" id="A0A6G0YBE8"/>
<dbReference type="EMBL" id="VUJU01004924">
    <property type="protein sequence ID" value="KAF0752823.1"/>
    <property type="molecule type" value="Genomic_DNA"/>
</dbReference>
<evidence type="ECO:0000313" key="3">
    <source>
        <dbReference type="Proteomes" id="UP000478052"/>
    </source>
</evidence>
<name>A0A6G0YBE8_APHCR</name>
<gene>
    <name evidence="2" type="ORF">FWK35_00032806</name>
</gene>
<dbReference type="Proteomes" id="UP000478052">
    <property type="component" value="Unassembled WGS sequence"/>
</dbReference>
<sequence>MYSITFSTSLRGLSRSDSNNSSDISEDKENNHNHGNHAIQGPLIFGSCCKKQSTQSVAKCADLSEQSLGKTKNRNSSNGDQEQHPGRYHDLFRLLACIEHRIIKKSPGFDHYTVNHLYNFFDPTTGAHTQMIERLWGSAKWRNKNIGTCFPPQKND</sequence>
<evidence type="ECO:0000256" key="1">
    <source>
        <dbReference type="SAM" id="MobiDB-lite"/>
    </source>
</evidence>